<evidence type="ECO:0000256" key="2">
    <source>
        <dbReference type="ARBA" id="ARBA00005062"/>
    </source>
</evidence>
<evidence type="ECO:0000256" key="14">
    <source>
        <dbReference type="PIRSR" id="PIRSR036497-2"/>
    </source>
</evidence>
<feature type="active site" description="Proton donor" evidence="13">
    <location>
        <position position="238"/>
    </location>
</feature>
<keyword evidence="9" id="KW-0915">Sodium</keyword>
<keyword evidence="8 12" id="KW-0560">Oxidoreductase</keyword>
<keyword evidence="6 12" id="KW-0028">Amino-acid biosynthesis</keyword>
<keyword evidence="10 12" id="KW-0486">Methionine biosynthesis</keyword>
<evidence type="ECO:0000256" key="15">
    <source>
        <dbReference type="RuleBase" id="RU000579"/>
    </source>
</evidence>
<dbReference type="InterPro" id="IPR005106">
    <property type="entry name" value="Asp/hSer_DH_NAD-bd"/>
</dbReference>
<evidence type="ECO:0000256" key="17">
    <source>
        <dbReference type="SAM" id="MobiDB-lite"/>
    </source>
</evidence>
<dbReference type="FunFam" id="3.30.360.10:FF:000005">
    <property type="entry name" value="Homoserine dehydrogenase"/>
    <property type="match status" value="1"/>
</dbReference>
<dbReference type="InterPro" id="IPR019811">
    <property type="entry name" value="HDH_CS"/>
</dbReference>
<dbReference type="Gene3D" id="3.30.360.10">
    <property type="entry name" value="Dihydrodipicolinate Reductase, domain 2"/>
    <property type="match status" value="1"/>
</dbReference>
<feature type="domain" description="Aspartate/homoserine dehydrogenase NAD-binding" evidence="19">
    <location>
        <begin position="13"/>
        <end position="162"/>
    </location>
</feature>
<dbReference type="SUPFAM" id="SSF51735">
    <property type="entry name" value="NAD(P)-binding Rossmann-fold domains"/>
    <property type="match status" value="1"/>
</dbReference>
<evidence type="ECO:0000256" key="10">
    <source>
        <dbReference type="ARBA" id="ARBA00023167"/>
    </source>
</evidence>
<keyword evidence="7 12" id="KW-0791">Threonine biosynthesis</keyword>
<dbReference type="Pfam" id="PF00742">
    <property type="entry name" value="Homoserine_dh"/>
    <property type="match status" value="1"/>
</dbReference>
<dbReference type="InterPro" id="IPR036291">
    <property type="entry name" value="NAD(P)-bd_dom_sf"/>
</dbReference>
<dbReference type="PROSITE" id="PS01042">
    <property type="entry name" value="HOMOSER_DHGENASE"/>
    <property type="match status" value="1"/>
</dbReference>
<dbReference type="SUPFAM" id="SSF55347">
    <property type="entry name" value="Glyceraldehyde-3-phosphate dehydrogenase-like, C-terminal domain"/>
    <property type="match status" value="1"/>
</dbReference>
<organism evidence="20">
    <name type="scientific">Candidatus Fermentithermobacillus carboniphilus</name>
    <dbReference type="NCBI Taxonomy" id="3085328"/>
    <lineage>
        <taxon>Bacteria</taxon>
        <taxon>Bacillati</taxon>
        <taxon>Bacillota</taxon>
        <taxon>Candidatus Fermentithermobacillia</taxon>
        <taxon>Candidatus Fermentithermobacillales</taxon>
        <taxon>Candidatus Fermentithermobacillaceae</taxon>
        <taxon>Candidatus Fermentithermobacillus</taxon>
    </lineage>
</organism>
<dbReference type="GO" id="GO:0004412">
    <property type="term" value="F:homoserine dehydrogenase activity"/>
    <property type="evidence" value="ECO:0007669"/>
    <property type="project" value="UniProtKB-EC"/>
</dbReference>
<evidence type="ECO:0000256" key="13">
    <source>
        <dbReference type="PIRSR" id="PIRSR036497-1"/>
    </source>
</evidence>
<dbReference type="Gene3D" id="3.40.50.720">
    <property type="entry name" value="NAD(P)-binding Rossmann-like Domain"/>
    <property type="match status" value="1"/>
</dbReference>
<protein>
    <recommendedName>
        <fullName evidence="5 12">Homoserine dehydrogenase</fullName>
        <shortName evidence="12">HDH</shortName>
        <ecNumber evidence="4 12">1.1.1.3</ecNumber>
    </recommendedName>
</protein>
<evidence type="ECO:0000256" key="4">
    <source>
        <dbReference type="ARBA" id="ARBA00013213"/>
    </source>
</evidence>
<name>A0AAT9LDD1_9FIRM</name>
<comment type="pathway">
    <text evidence="2 15">Amino-acid biosynthesis; L-methionine biosynthesis via de novo pathway; L-homoserine from L-aspartate: step 3/3.</text>
</comment>
<dbReference type="GO" id="GO:0009086">
    <property type="term" value="P:methionine biosynthetic process"/>
    <property type="evidence" value="ECO:0007669"/>
    <property type="project" value="UniProtKB-KW"/>
</dbReference>
<dbReference type="PANTHER" id="PTHR43331">
    <property type="entry name" value="HOMOSERINE DEHYDROGENASE"/>
    <property type="match status" value="1"/>
</dbReference>
<feature type="domain" description="Homoserine dehydrogenase catalytic" evidence="18">
    <location>
        <begin position="171"/>
        <end position="386"/>
    </location>
</feature>
<gene>
    <name evidence="20" type="ORF">IMF26_03155</name>
</gene>
<comment type="catalytic activity">
    <reaction evidence="11">
        <text>L-homoserine + NADP(+) = L-aspartate 4-semialdehyde + NADPH + H(+)</text>
        <dbReference type="Rhea" id="RHEA:15761"/>
        <dbReference type="ChEBI" id="CHEBI:15378"/>
        <dbReference type="ChEBI" id="CHEBI:57476"/>
        <dbReference type="ChEBI" id="CHEBI:57783"/>
        <dbReference type="ChEBI" id="CHEBI:58349"/>
        <dbReference type="ChEBI" id="CHEBI:537519"/>
        <dbReference type="EC" id="1.1.1.3"/>
    </reaction>
    <physiologicalReaction direction="right-to-left" evidence="11">
        <dbReference type="Rhea" id="RHEA:15763"/>
    </physiologicalReaction>
</comment>
<dbReference type="PIRSF" id="PIRSF036497">
    <property type="entry name" value="HDH_short"/>
    <property type="match status" value="1"/>
</dbReference>
<reference evidence="20" key="1">
    <citation type="submission" date="2020-10" db="EMBL/GenBank/DDBJ databases">
        <authorList>
            <person name="Kadnikov V."/>
            <person name="Beletsky A.V."/>
            <person name="Mardanov A.V."/>
            <person name="Karnachuk O.V."/>
            <person name="Ravin N.V."/>
        </authorList>
    </citation>
    <scope>NUCLEOTIDE SEQUENCE</scope>
    <source>
        <strain evidence="20">Bu02</strain>
    </source>
</reference>
<evidence type="ECO:0000256" key="1">
    <source>
        <dbReference type="ARBA" id="ARBA00005056"/>
    </source>
</evidence>
<evidence type="ECO:0000256" key="6">
    <source>
        <dbReference type="ARBA" id="ARBA00022605"/>
    </source>
</evidence>
<evidence type="ECO:0000256" key="7">
    <source>
        <dbReference type="ARBA" id="ARBA00022697"/>
    </source>
</evidence>
<evidence type="ECO:0000256" key="12">
    <source>
        <dbReference type="PIRNR" id="PIRNR036497"/>
    </source>
</evidence>
<evidence type="ECO:0000256" key="9">
    <source>
        <dbReference type="ARBA" id="ARBA00023053"/>
    </source>
</evidence>
<dbReference type="EC" id="1.1.1.3" evidence="4 12"/>
<reference evidence="20" key="2">
    <citation type="journal article" date="2023" name="Biology">
        <title>Prokaryotic Life Associated with Coal-Fire Gas Vents Revealed by Metagenomics.</title>
        <authorList>
            <person name="Kadnikov V.V."/>
            <person name="Mardanov A.V."/>
            <person name="Beletsky A.V."/>
            <person name="Karnachuk O.V."/>
            <person name="Ravin N.V."/>
        </authorList>
    </citation>
    <scope>NUCLEOTIDE SEQUENCE</scope>
    <source>
        <strain evidence="20">Bu02</strain>
    </source>
</reference>
<dbReference type="InterPro" id="IPR022697">
    <property type="entry name" value="HDH_short"/>
</dbReference>
<evidence type="ECO:0000256" key="11">
    <source>
        <dbReference type="ARBA" id="ARBA00048841"/>
    </source>
</evidence>
<evidence type="ECO:0000256" key="8">
    <source>
        <dbReference type="ARBA" id="ARBA00023002"/>
    </source>
</evidence>
<evidence type="ECO:0000256" key="3">
    <source>
        <dbReference type="ARBA" id="ARBA00006753"/>
    </source>
</evidence>
<feature type="binding site" evidence="14">
    <location>
        <begin position="13"/>
        <end position="18"/>
    </location>
    <ligand>
        <name>NADP(+)</name>
        <dbReference type="ChEBI" id="CHEBI:58349"/>
    </ligand>
</feature>
<evidence type="ECO:0000313" key="20">
    <source>
        <dbReference type="EMBL" id="QUL99081.1"/>
    </source>
</evidence>
<dbReference type="EMBL" id="CP062796">
    <property type="protein sequence ID" value="QUL99081.1"/>
    <property type="molecule type" value="Genomic_DNA"/>
</dbReference>
<comment type="pathway">
    <text evidence="1 15">Amino-acid biosynthesis; L-threonine biosynthesis; L-threonine from L-aspartate: step 3/5.</text>
</comment>
<dbReference type="AlphaFoldDB" id="A0AAT9LDD1"/>
<feature type="binding site" evidence="14">
    <location>
        <position position="139"/>
    </location>
    <ligand>
        <name>NADPH</name>
        <dbReference type="ChEBI" id="CHEBI:57783"/>
    </ligand>
</feature>
<dbReference type="GO" id="GO:0009088">
    <property type="term" value="P:threonine biosynthetic process"/>
    <property type="evidence" value="ECO:0007669"/>
    <property type="project" value="UniProtKB-KW"/>
</dbReference>
<keyword evidence="12 14" id="KW-0521">NADP</keyword>
<feature type="region of interest" description="Disordered" evidence="17">
    <location>
        <begin position="288"/>
        <end position="327"/>
    </location>
</feature>
<comment type="similarity">
    <text evidence="3 12 16">Belongs to the homoserine dehydrogenase family.</text>
</comment>
<proteinExistence type="inferred from homology"/>
<evidence type="ECO:0000256" key="16">
    <source>
        <dbReference type="RuleBase" id="RU004171"/>
    </source>
</evidence>
<evidence type="ECO:0000259" key="19">
    <source>
        <dbReference type="Pfam" id="PF03447"/>
    </source>
</evidence>
<sequence length="395" mass="41575">MHGTTRVAIVLNGAGRVGRKFIELLDEKSELIRKLTGVHPVLTAVVTKDAVLFSKEGLVPRDVFDWLGARRTGSGGKTGSLKGVILGSGDYESVLDEIGRSMRGVVVEATPTDIWTGEPGLSHITKAISHGFSVITLSKGPLVVAFRNLLSLARQKGVGLRYSGAVAAALPTVDTAIYSMAGADIYEIEGVLNGTTNYILNRMSQGEPYEEALRKAQEMGIAEANPTLDVEGYDSAAKLLIIANTVWGTDFGLSDIEREGITGLDGREVQALYAAGTPVRLVATARRTCAPRKSSRSTQCDWPNPGSPNPSDRPCGTGDPPNAGEKSGLVELSVRPQAVPKGHPFGVLPGTSKAVKFSSREMGDVIVSGGASDVTGAAASCIKDLIHILEEGWVG</sequence>
<evidence type="ECO:0000259" key="18">
    <source>
        <dbReference type="Pfam" id="PF00742"/>
    </source>
</evidence>
<evidence type="ECO:0000256" key="5">
    <source>
        <dbReference type="ARBA" id="ARBA00013376"/>
    </source>
</evidence>
<feature type="binding site" evidence="14">
    <location>
        <position position="223"/>
    </location>
    <ligand>
        <name>L-homoserine</name>
        <dbReference type="ChEBI" id="CHEBI:57476"/>
    </ligand>
</feature>
<dbReference type="GO" id="GO:0050661">
    <property type="term" value="F:NADP binding"/>
    <property type="evidence" value="ECO:0007669"/>
    <property type="project" value="InterPro"/>
</dbReference>
<dbReference type="KEGG" id="fcz:IMF26_03155"/>
<dbReference type="InterPro" id="IPR001342">
    <property type="entry name" value="HDH_cat"/>
</dbReference>
<accession>A0AAT9LDD1</accession>
<dbReference type="Pfam" id="PF03447">
    <property type="entry name" value="NAD_binding_3"/>
    <property type="match status" value="1"/>
</dbReference>
<dbReference type="PANTHER" id="PTHR43331:SF1">
    <property type="entry name" value="HOMOSERINE DEHYDROGENASE"/>
    <property type="match status" value="1"/>
</dbReference>